<accession>A0ABS1LJL3</accession>
<protein>
    <submittedName>
        <fullName evidence="1">Uncharacterized protein</fullName>
    </submittedName>
</protein>
<evidence type="ECO:0000313" key="1">
    <source>
        <dbReference type="EMBL" id="MBL0886396.1"/>
    </source>
</evidence>
<dbReference type="EMBL" id="JABBYC010000011">
    <property type="protein sequence ID" value="MBL0886396.1"/>
    <property type="molecule type" value="Genomic_DNA"/>
</dbReference>
<dbReference type="RefSeq" id="WP_201846295.1">
    <property type="nucleotide sequence ID" value="NZ_JABBYC010000011.1"/>
</dbReference>
<keyword evidence="2" id="KW-1185">Reference proteome</keyword>
<sequence>MAALRIEPVIEVLGDDNFDLWPVVRREGFWYLALHAGLSDVEVGTAVHQMLHRFHTDENGDDAATRDIYMDRALPPTGPDGVVPMAMGGLRFTDLTTGETVLPGRCSSIDERSEVFEVLDGDRPGCGLGHDPDAGLT</sequence>
<gene>
    <name evidence="1" type="ORF">HGK34_08955</name>
</gene>
<proteinExistence type="predicted"/>
<name>A0ABS1LJL3_9MICO</name>
<comment type="caution">
    <text evidence="1">The sequence shown here is derived from an EMBL/GenBank/DDBJ whole genome shotgun (WGS) entry which is preliminary data.</text>
</comment>
<dbReference type="Proteomes" id="UP000675409">
    <property type="component" value="Unassembled WGS sequence"/>
</dbReference>
<reference evidence="1 2" key="1">
    <citation type="journal article" date="2021" name="Arch. Microbiol.">
        <title>Myceligenerans indicum sp. nov., an actinobacterium isolated from mangrove sediment of Sundarbans, India.</title>
        <authorList>
            <person name="Asha K."/>
            <person name="Bhadury P."/>
        </authorList>
    </citation>
    <scope>NUCLEOTIDE SEQUENCE [LARGE SCALE GENOMIC DNA]</scope>
    <source>
        <strain evidence="1 2">I2</strain>
    </source>
</reference>
<evidence type="ECO:0000313" key="2">
    <source>
        <dbReference type="Proteomes" id="UP000675409"/>
    </source>
</evidence>
<organism evidence="1 2">
    <name type="scientific">Myceligenerans indicum</name>
    <dbReference type="NCBI Taxonomy" id="2593663"/>
    <lineage>
        <taxon>Bacteria</taxon>
        <taxon>Bacillati</taxon>
        <taxon>Actinomycetota</taxon>
        <taxon>Actinomycetes</taxon>
        <taxon>Micrococcales</taxon>
        <taxon>Promicromonosporaceae</taxon>
        <taxon>Myceligenerans</taxon>
    </lineage>
</organism>